<keyword evidence="1" id="KW-1133">Transmembrane helix</keyword>
<feature type="transmembrane region" description="Helical" evidence="1">
    <location>
        <begin position="12"/>
        <end position="30"/>
    </location>
</feature>
<proteinExistence type="predicted"/>
<accession>A0A8S5QG30</accession>
<evidence type="ECO:0000313" key="2">
    <source>
        <dbReference type="EMBL" id="DAE18230.1"/>
    </source>
</evidence>
<evidence type="ECO:0000256" key="1">
    <source>
        <dbReference type="SAM" id="Phobius"/>
    </source>
</evidence>
<reference evidence="2" key="1">
    <citation type="journal article" date="2021" name="Proc. Natl. Acad. Sci. U.S.A.">
        <title>A Catalog of Tens of Thousands of Viruses from Human Metagenomes Reveals Hidden Associations with Chronic Diseases.</title>
        <authorList>
            <person name="Tisza M.J."/>
            <person name="Buck C.B."/>
        </authorList>
    </citation>
    <scope>NUCLEOTIDE SEQUENCE</scope>
    <source>
        <strain evidence="2">CtdNl2</strain>
    </source>
</reference>
<name>A0A8S5QG30_9CAUD</name>
<keyword evidence="1" id="KW-0472">Membrane</keyword>
<protein>
    <submittedName>
        <fullName evidence="2">Uncharacterized protein</fullName>
    </submittedName>
</protein>
<organism evidence="2">
    <name type="scientific">Myoviridae sp. ctdNl2</name>
    <dbReference type="NCBI Taxonomy" id="2825140"/>
    <lineage>
        <taxon>Viruses</taxon>
        <taxon>Duplodnaviria</taxon>
        <taxon>Heunggongvirae</taxon>
        <taxon>Uroviricota</taxon>
        <taxon>Caudoviricetes</taxon>
    </lineage>
</organism>
<dbReference type="EMBL" id="BK015652">
    <property type="protein sequence ID" value="DAE18230.1"/>
    <property type="molecule type" value="Genomic_DNA"/>
</dbReference>
<keyword evidence="1" id="KW-0812">Transmembrane</keyword>
<sequence length="31" mass="3556">MYGEFGSLFSKYPFYFGDLCCCICVLCILYG</sequence>